<comment type="function">
    <text evidence="1">Responsible for the formation of the pyrimidine heterocycle in the thiamine biosynthesis pathway. Catalyzes the formation of hydroxymethylpyrimidine phosphate (HMP-P) from histidine and pyridoxal phosphate (PLP). The protein uses PLP and the active site histidine to form HMP-P, generating an inactive enzyme. The enzyme can only undergo a single turnover, which suggests it is a suicide enzyme.</text>
</comment>
<evidence type="ECO:0000256" key="6">
    <source>
        <dbReference type="ARBA" id="ARBA00022723"/>
    </source>
</evidence>
<comment type="subunit">
    <text evidence="4">Homodimer.</text>
</comment>
<keyword evidence="7" id="KW-0663">Pyridoxal phosphate</keyword>
<evidence type="ECO:0000259" key="12">
    <source>
        <dbReference type="Pfam" id="PF09084"/>
    </source>
</evidence>
<dbReference type="InterPro" id="IPR015168">
    <property type="entry name" value="SsuA/THI5"/>
</dbReference>
<accession>A0A0P9D190</accession>
<dbReference type="Pfam" id="PF09084">
    <property type="entry name" value="NMT1"/>
    <property type="match status" value="1"/>
</dbReference>
<evidence type="ECO:0000256" key="4">
    <source>
        <dbReference type="ARBA" id="ARBA00011738"/>
    </source>
</evidence>
<evidence type="ECO:0000256" key="5">
    <source>
        <dbReference type="ARBA" id="ARBA00022679"/>
    </source>
</evidence>
<keyword evidence="6" id="KW-0479">Metal-binding</keyword>
<protein>
    <recommendedName>
        <fullName evidence="10">Thiamine pyrimidine synthase</fullName>
    </recommendedName>
</protein>
<dbReference type="SUPFAM" id="SSF53850">
    <property type="entry name" value="Periplasmic binding protein-like II"/>
    <property type="match status" value="1"/>
</dbReference>
<keyword evidence="8" id="KW-0784">Thiamine biosynthesis</keyword>
<comment type="pathway">
    <text evidence="2">Cofactor biosynthesis; thiamine diphosphate biosynthesis.</text>
</comment>
<dbReference type="PANTHER" id="PTHR31528">
    <property type="entry name" value="4-AMINO-5-HYDROXYMETHYL-2-METHYLPYRIMIDINE PHOSPHATE SYNTHASE THI11-RELATED"/>
    <property type="match status" value="1"/>
</dbReference>
<feature type="domain" description="SsuA/THI5-like" evidence="12">
    <location>
        <begin position="29"/>
        <end position="170"/>
    </location>
</feature>
<dbReference type="Proteomes" id="UP000050509">
    <property type="component" value="Unassembled WGS sequence"/>
</dbReference>
<evidence type="ECO:0000256" key="1">
    <source>
        <dbReference type="ARBA" id="ARBA00003469"/>
    </source>
</evidence>
<name>A0A0P9D190_9CHLR</name>
<dbReference type="EMBL" id="LJCR01003642">
    <property type="protein sequence ID" value="KPV46058.1"/>
    <property type="molecule type" value="Genomic_DNA"/>
</dbReference>
<evidence type="ECO:0000313" key="13">
    <source>
        <dbReference type="EMBL" id="KPV46058.1"/>
    </source>
</evidence>
<dbReference type="AlphaFoldDB" id="A0A0P9D190"/>
<comment type="caution">
    <text evidence="13">The sequence shown here is derived from an EMBL/GenBank/DDBJ whole genome shotgun (WGS) entry which is preliminary data.</text>
</comment>
<proteinExistence type="inferred from homology"/>
<comment type="similarity">
    <text evidence="3">Belongs to the NMT1/THI5 family.</text>
</comment>
<keyword evidence="14" id="KW-1185">Reference proteome</keyword>
<evidence type="ECO:0000256" key="11">
    <source>
        <dbReference type="ARBA" id="ARBA00048179"/>
    </source>
</evidence>
<sequence>MAEPTAASAPAASGTPDKVTLQLKWVAQAQFAGYYAAADQGFYKDENLDVTIKPGGPDIAPEQVVASGPAEFGINWLASLLSVREQGTPLVNIAQVFRNAGMRELSWKDSNISTPADWKGKKVAVWFFGNEFNLLATLAKYNLDKDKDITLVQQPFDMNMLLNKEVDAAAA</sequence>
<comment type="catalytic activity">
    <reaction evidence="11">
        <text>N(6)-(pyridoxal phosphate)-L-lysyl-[4-amino-5-hydroxymethyl-2-methylpyrimidine phosphate synthase] + L-histidyl-[4-amino-5-hydroxymethyl-2-methylpyrimidine phosphate synthase] + 2 Fe(3+) + 4 H2O = L-lysyl-[4-amino-5-hydroxymethyl-2-methylpyrimidine phosphate synthase] + (2S)-2-amino-5-hydroxy-4-oxopentanoyl-[4-amino-5-hydroxymethyl-2-methylpyrimidine phosphate synthase] + 4-amino-2-methyl-5-(phosphooxymethyl)pyrimidine + 3-oxopropanoate + 2 Fe(2+) + 2 H(+)</text>
        <dbReference type="Rhea" id="RHEA:65756"/>
        <dbReference type="Rhea" id="RHEA-COMP:16892"/>
        <dbReference type="Rhea" id="RHEA-COMP:16893"/>
        <dbReference type="Rhea" id="RHEA-COMP:16894"/>
        <dbReference type="Rhea" id="RHEA-COMP:16895"/>
        <dbReference type="ChEBI" id="CHEBI:15377"/>
        <dbReference type="ChEBI" id="CHEBI:15378"/>
        <dbReference type="ChEBI" id="CHEBI:29033"/>
        <dbReference type="ChEBI" id="CHEBI:29034"/>
        <dbReference type="ChEBI" id="CHEBI:29969"/>
        <dbReference type="ChEBI" id="CHEBI:29979"/>
        <dbReference type="ChEBI" id="CHEBI:33190"/>
        <dbReference type="ChEBI" id="CHEBI:58354"/>
        <dbReference type="ChEBI" id="CHEBI:143915"/>
        <dbReference type="ChEBI" id="CHEBI:157692"/>
    </reaction>
    <physiologicalReaction direction="left-to-right" evidence="11">
        <dbReference type="Rhea" id="RHEA:65757"/>
    </physiologicalReaction>
</comment>
<gene>
    <name evidence="13" type="ORF">SE17_43695</name>
</gene>
<dbReference type="Gene3D" id="3.40.190.10">
    <property type="entry name" value="Periplasmic binding protein-like II"/>
    <property type="match status" value="2"/>
</dbReference>
<feature type="non-terminal residue" evidence="13">
    <location>
        <position position="171"/>
    </location>
</feature>
<dbReference type="InterPro" id="IPR027939">
    <property type="entry name" value="NMT1/THI5"/>
</dbReference>
<evidence type="ECO:0000256" key="2">
    <source>
        <dbReference type="ARBA" id="ARBA00004948"/>
    </source>
</evidence>
<evidence type="ECO:0000313" key="14">
    <source>
        <dbReference type="Proteomes" id="UP000050509"/>
    </source>
</evidence>
<evidence type="ECO:0000256" key="3">
    <source>
        <dbReference type="ARBA" id="ARBA00009406"/>
    </source>
</evidence>
<dbReference type="PANTHER" id="PTHR31528:SF1">
    <property type="entry name" value="4-AMINO-5-HYDROXYMETHYL-2-METHYLPYRIMIDINE PHOSPHATE SYNTHASE THI11-RELATED"/>
    <property type="match status" value="1"/>
</dbReference>
<dbReference type="GO" id="GO:0009228">
    <property type="term" value="P:thiamine biosynthetic process"/>
    <property type="evidence" value="ECO:0007669"/>
    <property type="project" value="UniProtKB-KW"/>
</dbReference>
<keyword evidence="5" id="KW-0808">Transferase</keyword>
<evidence type="ECO:0000256" key="8">
    <source>
        <dbReference type="ARBA" id="ARBA00022977"/>
    </source>
</evidence>
<reference evidence="13 14" key="1">
    <citation type="submission" date="2015-09" db="EMBL/GenBank/DDBJ databases">
        <title>Draft genome sequence of Kouleothrix aurantiaca JCM 19913.</title>
        <authorList>
            <person name="Hemp J."/>
        </authorList>
    </citation>
    <scope>NUCLEOTIDE SEQUENCE [LARGE SCALE GENOMIC DNA]</scope>
    <source>
        <strain evidence="13 14">COM-B</strain>
    </source>
</reference>
<evidence type="ECO:0000256" key="7">
    <source>
        <dbReference type="ARBA" id="ARBA00022898"/>
    </source>
</evidence>
<evidence type="ECO:0000256" key="9">
    <source>
        <dbReference type="ARBA" id="ARBA00023004"/>
    </source>
</evidence>
<dbReference type="GO" id="GO:0046872">
    <property type="term" value="F:metal ion binding"/>
    <property type="evidence" value="ECO:0007669"/>
    <property type="project" value="UniProtKB-KW"/>
</dbReference>
<dbReference type="GO" id="GO:0016740">
    <property type="term" value="F:transferase activity"/>
    <property type="evidence" value="ECO:0007669"/>
    <property type="project" value="UniProtKB-KW"/>
</dbReference>
<organism evidence="13 14">
    <name type="scientific">Kouleothrix aurantiaca</name>
    <dbReference type="NCBI Taxonomy" id="186479"/>
    <lineage>
        <taxon>Bacteria</taxon>
        <taxon>Bacillati</taxon>
        <taxon>Chloroflexota</taxon>
        <taxon>Chloroflexia</taxon>
        <taxon>Chloroflexales</taxon>
        <taxon>Roseiflexineae</taxon>
        <taxon>Roseiflexaceae</taxon>
        <taxon>Kouleothrix</taxon>
    </lineage>
</organism>
<keyword evidence="9" id="KW-0408">Iron</keyword>
<evidence type="ECO:0000256" key="10">
    <source>
        <dbReference type="ARBA" id="ARBA00033171"/>
    </source>
</evidence>